<sequence>MEDLVSAARTNNLNKLRRFLDLERAQNPQLGDDGVNYSTMAMQAACHAAARYNHPEALDLLLDSGCWIDPSTVIAALDRNSKDIFNSLIARGWDVSSNLGHVGDALVLSVGADDLDMVQFLLLRGADPNANTSGGISSALELAASVSSIPVLDALLNAGALLKGRSALPKAAGRGRTDVVAYLLDQGAAINEIPDNPDILENAWELGVKNALCAAAWRGQSEVVKLLLERGADNSVKDTNGRSALELAETEGHESCKNSAYIN</sequence>
<dbReference type="EC" id="2.3.1.225" evidence="1"/>
<dbReference type="PANTHER" id="PTHR24161:SF85">
    <property type="entry name" value="PALMITOYLTRANSFERASE HIP14"/>
    <property type="match status" value="1"/>
</dbReference>
<organism evidence="5 6">
    <name type="scientific">Cudoniella acicularis</name>
    <dbReference type="NCBI Taxonomy" id="354080"/>
    <lineage>
        <taxon>Eukaryota</taxon>
        <taxon>Fungi</taxon>
        <taxon>Dikarya</taxon>
        <taxon>Ascomycota</taxon>
        <taxon>Pezizomycotina</taxon>
        <taxon>Leotiomycetes</taxon>
        <taxon>Helotiales</taxon>
        <taxon>Tricladiaceae</taxon>
        <taxon>Cudoniella</taxon>
    </lineage>
</organism>
<gene>
    <name evidence="5" type="ORF">G7Y89_g15864</name>
</gene>
<name>A0A8H4QEK1_9HELO</name>
<dbReference type="PANTHER" id="PTHR24161">
    <property type="entry name" value="ANK_REP_REGION DOMAIN-CONTAINING PROTEIN-RELATED"/>
    <property type="match status" value="1"/>
</dbReference>
<dbReference type="InterPro" id="IPR036770">
    <property type="entry name" value="Ankyrin_rpt-contain_sf"/>
</dbReference>
<dbReference type="Pfam" id="PF12796">
    <property type="entry name" value="Ank_2"/>
    <property type="match status" value="1"/>
</dbReference>
<keyword evidence="6" id="KW-1185">Reference proteome</keyword>
<comment type="caution">
    <text evidence="5">The sequence shown here is derived from an EMBL/GenBank/DDBJ whole genome shotgun (WGS) entry which is preliminary data.</text>
</comment>
<dbReference type="PROSITE" id="PS50088">
    <property type="entry name" value="ANK_REPEAT"/>
    <property type="match status" value="2"/>
</dbReference>
<dbReference type="SUPFAM" id="SSF48403">
    <property type="entry name" value="Ankyrin repeat"/>
    <property type="match status" value="1"/>
</dbReference>
<feature type="repeat" description="ANK" evidence="4">
    <location>
        <begin position="207"/>
        <end position="239"/>
    </location>
</feature>
<evidence type="ECO:0000313" key="6">
    <source>
        <dbReference type="Proteomes" id="UP000566819"/>
    </source>
</evidence>
<evidence type="ECO:0000313" key="5">
    <source>
        <dbReference type="EMBL" id="KAF4609414.1"/>
    </source>
</evidence>
<dbReference type="PROSITE" id="PS50297">
    <property type="entry name" value="ANK_REP_REGION"/>
    <property type="match status" value="2"/>
</dbReference>
<dbReference type="InterPro" id="IPR002110">
    <property type="entry name" value="Ankyrin_rpt"/>
</dbReference>
<keyword evidence="3 4" id="KW-0040">ANK repeat</keyword>
<dbReference type="Pfam" id="PF13857">
    <property type="entry name" value="Ank_5"/>
    <property type="match status" value="1"/>
</dbReference>
<dbReference type="GO" id="GO:0019706">
    <property type="term" value="F:protein-cysteine S-palmitoyltransferase activity"/>
    <property type="evidence" value="ECO:0007669"/>
    <property type="project" value="UniProtKB-EC"/>
</dbReference>
<protein>
    <recommendedName>
        <fullName evidence="1">protein S-acyltransferase</fullName>
        <ecNumber evidence="1">2.3.1.225</ecNumber>
    </recommendedName>
</protein>
<reference evidence="5 6" key="1">
    <citation type="submission" date="2020-03" db="EMBL/GenBank/DDBJ databases">
        <title>Draft Genome Sequence of Cudoniella acicularis.</title>
        <authorList>
            <person name="Buettner E."/>
            <person name="Kellner H."/>
        </authorList>
    </citation>
    <scope>NUCLEOTIDE SEQUENCE [LARGE SCALE GENOMIC DNA]</scope>
    <source>
        <strain evidence="5 6">DSM 108380</strain>
    </source>
</reference>
<dbReference type="EMBL" id="JAAMPI010002785">
    <property type="protein sequence ID" value="KAF4609414.1"/>
    <property type="molecule type" value="Genomic_DNA"/>
</dbReference>
<evidence type="ECO:0000256" key="4">
    <source>
        <dbReference type="PROSITE-ProRule" id="PRU00023"/>
    </source>
</evidence>
<dbReference type="OrthoDB" id="341259at2759"/>
<accession>A0A8H4QEK1</accession>
<keyword evidence="2" id="KW-0677">Repeat</keyword>
<dbReference type="Gene3D" id="1.25.40.20">
    <property type="entry name" value="Ankyrin repeat-containing domain"/>
    <property type="match status" value="3"/>
</dbReference>
<dbReference type="SMART" id="SM00248">
    <property type="entry name" value="ANK"/>
    <property type="match status" value="4"/>
</dbReference>
<evidence type="ECO:0000256" key="2">
    <source>
        <dbReference type="ARBA" id="ARBA00022737"/>
    </source>
</evidence>
<evidence type="ECO:0000256" key="1">
    <source>
        <dbReference type="ARBA" id="ARBA00012210"/>
    </source>
</evidence>
<feature type="repeat" description="ANK" evidence="4">
    <location>
        <begin position="163"/>
        <end position="195"/>
    </location>
</feature>
<dbReference type="AlphaFoldDB" id="A0A8H4QEK1"/>
<dbReference type="Proteomes" id="UP000566819">
    <property type="component" value="Unassembled WGS sequence"/>
</dbReference>
<evidence type="ECO:0000256" key="3">
    <source>
        <dbReference type="ARBA" id="ARBA00023043"/>
    </source>
</evidence>
<proteinExistence type="predicted"/>